<evidence type="ECO:0000256" key="2">
    <source>
        <dbReference type="ARBA" id="ARBA00023315"/>
    </source>
</evidence>
<dbReference type="EMBL" id="NOXU01000026">
    <property type="protein sequence ID" value="OYQ35249.1"/>
    <property type="molecule type" value="Genomic_DNA"/>
</dbReference>
<dbReference type="PANTHER" id="PTHR43877:SF1">
    <property type="entry name" value="ACETYLTRANSFERASE"/>
    <property type="match status" value="1"/>
</dbReference>
<keyword evidence="2" id="KW-0012">Acyltransferase</keyword>
<comment type="caution">
    <text evidence="4">The sequence shown here is derived from an EMBL/GenBank/DDBJ whole genome shotgun (WGS) entry which is preliminary data.</text>
</comment>
<gene>
    <name evidence="4" type="ORF">CHU95_08455</name>
</gene>
<dbReference type="SUPFAM" id="SSF55729">
    <property type="entry name" value="Acyl-CoA N-acyltransferases (Nat)"/>
    <property type="match status" value="1"/>
</dbReference>
<dbReference type="CDD" id="cd04301">
    <property type="entry name" value="NAT_SF"/>
    <property type="match status" value="1"/>
</dbReference>
<dbReference type="PANTHER" id="PTHR43877">
    <property type="entry name" value="AMINOALKYLPHOSPHONATE N-ACETYLTRANSFERASE-RELATED-RELATED"/>
    <property type="match status" value="1"/>
</dbReference>
<dbReference type="Pfam" id="PF00583">
    <property type="entry name" value="Acetyltransf_1"/>
    <property type="match status" value="1"/>
</dbReference>
<keyword evidence="5" id="KW-1185">Reference proteome</keyword>
<dbReference type="Gene3D" id="3.40.630.30">
    <property type="match status" value="1"/>
</dbReference>
<dbReference type="InterPro" id="IPR000182">
    <property type="entry name" value="GNAT_dom"/>
</dbReference>
<evidence type="ECO:0000259" key="3">
    <source>
        <dbReference type="PROSITE" id="PS51186"/>
    </source>
</evidence>
<dbReference type="AlphaFoldDB" id="A0A255Z1F6"/>
<evidence type="ECO:0000256" key="1">
    <source>
        <dbReference type="ARBA" id="ARBA00022679"/>
    </source>
</evidence>
<organism evidence="4 5">
    <name type="scientific">Niveispirillum lacus</name>
    <dbReference type="NCBI Taxonomy" id="1981099"/>
    <lineage>
        <taxon>Bacteria</taxon>
        <taxon>Pseudomonadati</taxon>
        <taxon>Pseudomonadota</taxon>
        <taxon>Alphaproteobacteria</taxon>
        <taxon>Rhodospirillales</taxon>
        <taxon>Azospirillaceae</taxon>
        <taxon>Niveispirillum</taxon>
    </lineage>
</organism>
<sequence length="180" mass="19438">MANEPVLRLATPADRPALERLVERSVRDLSRDHYSTDQIDASLKAIFGIDGTLIADGTYFTVLVGECYAACGGWSRRRTLFGGDQAAGRSAELLNPVTDAAKIRAFFVDPAFARRGLASRMMRAAEQAALSEGFKSLELMATLPGVSLYLALGFIATGTHTEHLPDGHVIPFVPMRKSIG</sequence>
<reference evidence="4 5" key="1">
    <citation type="submission" date="2017-07" db="EMBL/GenBank/DDBJ databases">
        <title>Niveispirillum cyanobacteriorum sp. nov., isolated from cyanobacterial aggregates in a eutrophic lake.</title>
        <authorList>
            <person name="Cai H."/>
        </authorList>
    </citation>
    <scope>NUCLEOTIDE SEQUENCE [LARGE SCALE GENOMIC DNA]</scope>
    <source>
        <strain evidence="5">TH1-14</strain>
    </source>
</reference>
<feature type="domain" description="N-acetyltransferase" evidence="3">
    <location>
        <begin position="5"/>
        <end position="180"/>
    </location>
</feature>
<dbReference type="InterPro" id="IPR050832">
    <property type="entry name" value="Bact_Acetyltransf"/>
</dbReference>
<dbReference type="RefSeq" id="WP_094455664.1">
    <property type="nucleotide sequence ID" value="NZ_NOXU01000026.1"/>
</dbReference>
<dbReference type="OrthoDB" id="118465at2"/>
<keyword evidence="1 4" id="KW-0808">Transferase</keyword>
<dbReference type="Proteomes" id="UP000216998">
    <property type="component" value="Unassembled WGS sequence"/>
</dbReference>
<evidence type="ECO:0000313" key="5">
    <source>
        <dbReference type="Proteomes" id="UP000216998"/>
    </source>
</evidence>
<evidence type="ECO:0000313" key="4">
    <source>
        <dbReference type="EMBL" id="OYQ35249.1"/>
    </source>
</evidence>
<protein>
    <submittedName>
        <fullName evidence="4">GNAT family N-acetyltransferase</fullName>
    </submittedName>
</protein>
<accession>A0A255Z1F6</accession>
<dbReference type="PROSITE" id="PS51186">
    <property type="entry name" value="GNAT"/>
    <property type="match status" value="1"/>
</dbReference>
<name>A0A255Z1F6_9PROT</name>
<dbReference type="GO" id="GO:0016747">
    <property type="term" value="F:acyltransferase activity, transferring groups other than amino-acyl groups"/>
    <property type="evidence" value="ECO:0007669"/>
    <property type="project" value="InterPro"/>
</dbReference>
<proteinExistence type="predicted"/>
<dbReference type="InterPro" id="IPR016181">
    <property type="entry name" value="Acyl_CoA_acyltransferase"/>
</dbReference>